<organism evidence="2 3">
    <name type="scientific">Staphylococcus epidermidis (strain ATCC 12228 / FDA PCI 1200)</name>
    <dbReference type="NCBI Taxonomy" id="176280"/>
    <lineage>
        <taxon>Bacteria</taxon>
        <taxon>Bacillati</taxon>
        <taxon>Bacillota</taxon>
        <taxon>Bacilli</taxon>
        <taxon>Bacillales</taxon>
        <taxon>Staphylococcaceae</taxon>
        <taxon>Staphylococcus</taxon>
    </lineage>
</organism>
<dbReference type="EMBL" id="AE015929">
    <property type="protein sequence ID" value="AAO05644.1"/>
    <property type="molecule type" value="Genomic_DNA"/>
</dbReference>
<dbReference type="GO" id="GO:0016787">
    <property type="term" value="F:hydrolase activity"/>
    <property type="evidence" value="ECO:0007669"/>
    <property type="project" value="InterPro"/>
</dbReference>
<evidence type="ECO:0000313" key="2">
    <source>
        <dbReference type="EMBL" id="AAO05644.1"/>
    </source>
</evidence>
<dbReference type="InterPro" id="IPR022302">
    <property type="entry name" value="Phosphoesterase_putative"/>
</dbReference>
<dbReference type="AlphaFoldDB" id="A0A0H2VK60"/>
<name>A0A0H2VK60_STAES</name>
<dbReference type="InterPro" id="IPR004843">
    <property type="entry name" value="Calcineurin-like_PHP"/>
</dbReference>
<proteinExistence type="predicted"/>
<protein>
    <recommendedName>
        <fullName evidence="1">Calcineurin-like phosphoesterase domain-containing protein</fullName>
    </recommendedName>
</protein>
<dbReference type="PANTHER" id="PTHR36492:SF2">
    <property type="entry name" value="[ACYL-CARRIER-PROTEIN] PHOSPHODIESTERASE PPTH"/>
    <property type="match status" value="1"/>
</dbReference>
<dbReference type="InterPro" id="IPR052963">
    <property type="entry name" value="Pantetheine_PDE"/>
</dbReference>
<dbReference type="PATRIC" id="fig|176280.10.peg.1957"/>
<dbReference type="SUPFAM" id="SSF56300">
    <property type="entry name" value="Metallo-dependent phosphatases"/>
    <property type="match status" value="1"/>
</dbReference>
<dbReference type="PANTHER" id="PTHR36492">
    <property type="match status" value="1"/>
</dbReference>
<evidence type="ECO:0000313" key="3">
    <source>
        <dbReference type="Proteomes" id="UP000001411"/>
    </source>
</evidence>
<accession>A0A0H2VK60</accession>
<dbReference type="KEGG" id="sep:SE_2003"/>
<dbReference type="RefSeq" id="WP_002484942.1">
    <property type="nucleotide sequence ID" value="NC_004461.1"/>
</dbReference>
<evidence type="ECO:0000259" key="1">
    <source>
        <dbReference type="Pfam" id="PF00149"/>
    </source>
</evidence>
<dbReference type="Proteomes" id="UP000001411">
    <property type="component" value="Chromosome"/>
</dbReference>
<dbReference type="NCBIfam" id="TIGR03729">
    <property type="entry name" value="acc_ester"/>
    <property type="match status" value="1"/>
</dbReference>
<dbReference type="InterPro" id="IPR029052">
    <property type="entry name" value="Metallo-depent_PP-like"/>
</dbReference>
<dbReference type="HOGENOM" id="CLU_077420_1_0_9"/>
<dbReference type="OrthoDB" id="113290at2"/>
<feature type="domain" description="Calcineurin-like phosphoesterase" evidence="1">
    <location>
        <begin position="1"/>
        <end position="228"/>
    </location>
</feature>
<dbReference type="Pfam" id="PF00149">
    <property type="entry name" value="Metallophos"/>
    <property type="match status" value="1"/>
</dbReference>
<sequence>MKIGTISDLHIDRHPHLNPEIYLEKLCQVIKQRSIELLIIAGDISNDYRISYDFIQSIQELSGIPTYFVPGNHDLWSDQADKTSTEILSFFRSKEECLIGNPIIINDQYAIVGHVGWYDYSYADHRFSQQKITSGKHYGATWQDKVRTDWSLSDPQLSLLAAQEVEKDINNVSPRQIILVTHVVTHPQFVVPTPHRIFDFFNAFIGTHDFDTIYRNYPIRFSIMGHVHFRKKLVENNILYICPCLGYQRQWMTDDIAYEINHALVDFDI</sequence>
<dbReference type="eggNOG" id="COG1409">
    <property type="taxonomic scope" value="Bacteria"/>
</dbReference>
<gene>
    <name evidence="2" type="ordered locus">SE_2003</name>
</gene>
<dbReference type="Gene3D" id="3.60.21.10">
    <property type="match status" value="1"/>
</dbReference>
<reference evidence="2 3" key="1">
    <citation type="journal article" date="2003" name="Mol. Microbiol.">
        <title>Genome-based analysis of virulence genes in a non-biofilm-forming Staphylococcus epidermidis strain (ATCC 12228).</title>
        <authorList>
            <person name="Zhang Y.Q."/>
            <person name="Ren S.X."/>
            <person name="Li H.L."/>
            <person name="Wang Y.X."/>
            <person name="Fu G."/>
            <person name="Yang J."/>
            <person name="Qin Z.Q."/>
            <person name="Miao Y.G."/>
            <person name="Wang W.Y."/>
            <person name="Chen R.S."/>
            <person name="Shen Y."/>
            <person name="Chen Z."/>
            <person name="Yuan Z.H."/>
            <person name="Zhao G.P."/>
            <person name="Qu D."/>
            <person name="Danchin A."/>
            <person name="Wen Y.M."/>
        </authorList>
    </citation>
    <scope>NUCLEOTIDE SEQUENCE [LARGE SCALE GENOMIC DNA]</scope>
    <source>
        <strain evidence="3">ATCC 12228 / FDA PCI 1200</strain>
    </source>
</reference>